<gene>
    <name evidence="3" type="ORF">COA96_10055</name>
</gene>
<proteinExistence type="predicted"/>
<dbReference type="InterPro" id="IPR036249">
    <property type="entry name" value="Thioredoxin-like_sf"/>
</dbReference>
<dbReference type="GO" id="GO:0016491">
    <property type="term" value="F:oxidoreductase activity"/>
    <property type="evidence" value="ECO:0007669"/>
    <property type="project" value="InterPro"/>
</dbReference>
<feature type="signal peptide" evidence="1">
    <location>
        <begin position="1"/>
        <end position="19"/>
    </location>
</feature>
<keyword evidence="1" id="KW-0732">Signal</keyword>
<dbReference type="SUPFAM" id="SSF52833">
    <property type="entry name" value="Thioredoxin-like"/>
    <property type="match status" value="1"/>
</dbReference>
<feature type="chain" id="PRO_5013377375" description="Alkyl hydroperoxide reductase subunit C/ Thiol specific antioxidant domain-containing protein" evidence="1">
    <location>
        <begin position="20"/>
        <end position="161"/>
    </location>
</feature>
<protein>
    <recommendedName>
        <fullName evidence="2">Alkyl hydroperoxide reductase subunit C/ Thiol specific antioxidant domain-containing protein</fullName>
    </recommendedName>
</protein>
<name>A0A2A5AY71_9GAMM</name>
<evidence type="ECO:0000259" key="2">
    <source>
        <dbReference type="Pfam" id="PF00578"/>
    </source>
</evidence>
<accession>A0A2A5AY71</accession>
<dbReference type="InterPro" id="IPR000866">
    <property type="entry name" value="AhpC/TSA"/>
</dbReference>
<dbReference type="Gene3D" id="3.40.30.10">
    <property type="entry name" value="Glutaredoxin"/>
    <property type="match status" value="1"/>
</dbReference>
<dbReference type="Proteomes" id="UP000218327">
    <property type="component" value="Unassembled WGS sequence"/>
</dbReference>
<organism evidence="3 4">
    <name type="scientific">SAR86 cluster bacterium</name>
    <dbReference type="NCBI Taxonomy" id="2030880"/>
    <lineage>
        <taxon>Bacteria</taxon>
        <taxon>Pseudomonadati</taxon>
        <taxon>Pseudomonadota</taxon>
        <taxon>Gammaproteobacteria</taxon>
        <taxon>SAR86 cluster</taxon>
    </lineage>
</organism>
<dbReference type="GO" id="GO:0016209">
    <property type="term" value="F:antioxidant activity"/>
    <property type="evidence" value="ECO:0007669"/>
    <property type="project" value="InterPro"/>
</dbReference>
<evidence type="ECO:0000256" key="1">
    <source>
        <dbReference type="SAM" id="SignalP"/>
    </source>
</evidence>
<comment type="caution">
    <text evidence="3">The sequence shown here is derived from an EMBL/GenBank/DDBJ whole genome shotgun (WGS) entry which is preliminary data.</text>
</comment>
<dbReference type="EMBL" id="NVVJ01000029">
    <property type="protein sequence ID" value="PCJ24233.1"/>
    <property type="molecule type" value="Genomic_DNA"/>
</dbReference>
<evidence type="ECO:0000313" key="4">
    <source>
        <dbReference type="Proteomes" id="UP000218327"/>
    </source>
</evidence>
<sequence length="161" mass="18053">MRIAAIAASIFGLSANAIADPATVLYDNQVIEIDRTLADPLDLWIPLEELSKLNDFAVASEQICLIDFCVSTDKQSNNPLVIVRDQTDWVDVTRLASELNQLTVTDYDHGVWSFGEIPEQRKTFLESGLAPDFELTDRQGNPVRLSDFRGKKVLLLTWASW</sequence>
<evidence type="ECO:0000313" key="3">
    <source>
        <dbReference type="EMBL" id="PCJ24233.1"/>
    </source>
</evidence>
<reference evidence="4" key="1">
    <citation type="submission" date="2017-08" db="EMBL/GenBank/DDBJ databases">
        <title>A dynamic microbial community with high functional redundancy inhabits the cold, oxic subseafloor aquifer.</title>
        <authorList>
            <person name="Tully B.J."/>
            <person name="Wheat C.G."/>
            <person name="Glazer B.T."/>
            <person name="Huber J.A."/>
        </authorList>
    </citation>
    <scope>NUCLEOTIDE SEQUENCE [LARGE SCALE GENOMIC DNA]</scope>
</reference>
<dbReference type="Pfam" id="PF00578">
    <property type="entry name" value="AhpC-TSA"/>
    <property type="match status" value="1"/>
</dbReference>
<feature type="domain" description="Alkyl hydroperoxide reductase subunit C/ Thiol specific antioxidant" evidence="2">
    <location>
        <begin position="130"/>
        <end position="160"/>
    </location>
</feature>
<dbReference type="AlphaFoldDB" id="A0A2A5AY71"/>